<proteinExistence type="predicted"/>
<evidence type="ECO:0000313" key="3">
    <source>
        <dbReference type="EMBL" id="TWH65227.1"/>
    </source>
</evidence>
<evidence type="ECO:0000259" key="2">
    <source>
        <dbReference type="Pfam" id="PF25023"/>
    </source>
</evidence>
<dbReference type="AlphaFoldDB" id="A0A562I2F9"/>
<evidence type="ECO:0000313" key="4">
    <source>
        <dbReference type="Proteomes" id="UP000319825"/>
    </source>
</evidence>
<gene>
    <name evidence="3" type="ORF">JD77_00162</name>
</gene>
<dbReference type="SUPFAM" id="SSF51294">
    <property type="entry name" value="Hedgehog/intein (Hint) domain"/>
    <property type="match status" value="1"/>
</dbReference>
<dbReference type="RefSeq" id="WP_246140475.1">
    <property type="nucleotide sequence ID" value="NZ_BAAATQ010000277.1"/>
</dbReference>
<dbReference type="Gene3D" id="2.180.10.10">
    <property type="entry name" value="RHS repeat-associated core"/>
    <property type="match status" value="1"/>
</dbReference>
<name>A0A562I2F9_MICOL</name>
<feature type="domain" description="Teneurin-like YD-shell" evidence="2">
    <location>
        <begin position="12"/>
        <end position="191"/>
    </location>
</feature>
<evidence type="ECO:0000256" key="1">
    <source>
        <dbReference type="ARBA" id="ARBA00022737"/>
    </source>
</evidence>
<dbReference type="Gene3D" id="2.170.16.10">
    <property type="entry name" value="Hedgehog/Intein (Hint) domain"/>
    <property type="match status" value="1"/>
</dbReference>
<comment type="caution">
    <text evidence="3">The sequence shown here is derived from an EMBL/GenBank/DDBJ whole genome shotgun (WGS) entry which is preliminary data.</text>
</comment>
<dbReference type="Proteomes" id="UP000319825">
    <property type="component" value="Unassembled WGS sequence"/>
</dbReference>
<protein>
    <submittedName>
        <fullName evidence="3">YD repeat-containing protein</fullName>
    </submittedName>
</protein>
<dbReference type="InterPro" id="IPR056823">
    <property type="entry name" value="TEN-like_YD-shell"/>
</dbReference>
<keyword evidence="4" id="KW-1185">Reference proteome</keyword>
<reference evidence="3 4" key="1">
    <citation type="submission" date="2019-07" db="EMBL/GenBank/DDBJ databases">
        <title>R&amp;d 2014.</title>
        <authorList>
            <person name="Klenk H.-P."/>
        </authorList>
    </citation>
    <scope>NUCLEOTIDE SEQUENCE [LARGE SCALE GENOMIC DNA]</scope>
    <source>
        <strain evidence="3 4">DSM 43868</strain>
    </source>
</reference>
<dbReference type="EMBL" id="VLKE01000001">
    <property type="protein sequence ID" value="TWH65227.1"/>
    <property type="molecule type" value="Genomic_DNA"/>
</dbReference>
<dbReference type="InterPro" id="IPR036844">
    <property type="entry name" value="Hint_dom_sf"/>
</dbReference>
<organism evidence="3 4">
    <name type="scientific">Micromonospora olivasterospora</name>
    <dbReference type="NCBI Taxonomy" id="1880"/>
    <lineage>
        <taxon>Bacteria</taxon>
        <taxon>Bacillati</taxon>
        <taxon>Actinomycetota</taxon>
        <taxon>Actinomycetes</taxon>
        <taxon>Micromonosporales</taxon>
        <taxon>Micromonosporaceae</taxon>
        <taxon>Micromonospora</taxon>
    </lineage>
</organism>
<accession>A0A562I2F9</accession>
<sequence>MRTASNPTTSINVTLAYNKLSQPATITYGTNNNVRTLTYDDLHRLKTDTLKNAAGTVTLGSITYGYDANGNETSKVTTGFAGSASNTYTYDLADRLTSWSNGTTSTTYAYDASGNRTQNGSKTFTYDARNQLLTQNDGSSYLYTARGTLKRTMSGSAAYDTLTDAFGQVRSQQAAGGVTTSYDYDALGRAIKPGFTYTGLGNHRASDGTATYTRGPAGELFGVGSGAGAGSRYAWTDQHWDVVGQFSATGTALSGSTTYDPLGSVLTTSGMVGHLGYQSEWTDGLTVRDGETGKTTVLKTTQHHPFWDATDGRWVDAGKLAVGHRLRVHDDKRLEGDGTGAGMGGGGPGHQLTVVEVRNYTGDKRMHDLTVADIHTYY</sequence>
<keyword evidence="1" id="KW-0677">Repeat</keyword>
<dbReference type="Pfam" id="PF25023">
    <property type="entry name" value="TEN_YD-shell"/>
    <property type="match status" value="1"/>
</dbReference>